<evidence type="ECO:0000313" key="3">
    <source>
        <dbReference type="Proteomes" id="UP001055153"/>
    </source>
</evidence>
<evidence type="ECO:0000313" key="2">
    <source>
        <dbReference type="EMBL" id="GJE03455.1"/>
    </source>
</evidence>
<protein>
    <submittedName>
        <fullName evidence="2">Succinyl-CoA--L-malate CoA-transferase beta subunit</fullName>
    </submittedName>
</protein>
<dbReference type="Pfam" id="PF02515">
    <property type="entry name" value="CoA_transf_3"/>
    <property type="match status" value="1"/>
</dbReference>
<dbReference type="InterPro" id="IPR044855">
    <property type="entry name" value="CoA-Trfase_III_dom3_sf"/>
</dbReference>
<dbReference type="PANTHER" id="PTHR48207">
    <property type="entry name" value="SUCCINATE--HYDROXYMETHYLGLUTARATE COA-TRANSFERASE"/>
    <property type="match status" value="1"/>
</dbReference>
<dbReference type="InterPro" id="IPR050483">
    <property type="entry name" value="CoA-transferase_III_domain"/>
</dbReference>
<reference evidence="2" key="2">
    <citation type="submission" date="2021-08" db="EMBL/GenBank/DDBJ databases">
        <authorList>
            <person name="Tani A."/>
            <person name="Ola A."/>
            <person name="Ogura Y."/>
            <person name="Katsura K."/>
            <person name="Hayashi T."/>
        </authorList>
    </citation>
    <scope>NUCLEOTIDE SEQUENCE</scope>
    <source>
        <strain evidence="2">DSM 17168</strain>
    </source>
</reference>
<dbReference type="Gene3D" id="3.40.50.10540">
    <property type="entry name" value="Crotonobetainyl-coa:carnitine coa-transferase, domain 1"/>
    <property type="match status" value="1"/>
</dbReference>
<dbReference type="Proteomes" id="UP001055153">
    <property type="component" value="Unassembled WGS sequence"/>
</dbReference>
<dbReference type="RefSeq" id="WP_238240848.1">
    <property type="nucleotide sequence ID" value="NZ_BPQQ01000077.1"/>
</dbReference>
<keyword evidence="1" id="KW-0808">Transferase</keyword>
<keyword evidence="3" id="KW-1185">Reference proteome</keyword>
<dbReference type="InterPro" id="IPR023606">
    <property type="entry name" value="CoA-Trfase_III_dom_1_sf"/>
</dbReference>
<comment type="caution">
    <text evidence="2">The sequence shown here is derived from an EMBL/GenBank/DDBJ whole genome shotgun (WGS) entry which is preliminary data.</text>
</comment>
<dbReference type="Gene3D" id="3.30.1540.10">
    <property type="entry name" value="formyl-coa transferase, domain 3"/>
    <property type="match status" value="1"/>
</dbReference>
<accession>A0ABQ4SNQ9</accession>
<organism evidence="2 3">
    <name type="scientific">Methylobacterium isbiliense</name>
    <dbReference type="NCBI Taxonomy" id="315478"/>
    <lineage>
        <taxon>Bacteria</taxon>
        <taxon>Pseudomonadati</taxon>
        <taxon>Pseudomonadota</taxon>
        <taxon>Alphaproteobacteria</taxon>
        <taxon>Hyphomicrobiales</taxon>
        <taxon>Methylobacteriaceae</taxon>
        <taxon>Methylobacterium</taxon>
    </lineage>
</organism>
<dbReference type="InterPro" id="IPR003673">
    <property type="entry name" value="CoA-Trfase_fam_III"/>
</dbReference>
<dbReference type="SUPFAM" id="SSF89796">
    <property type="entry name" value="CoA-transferase family III (CaiB/BaiF)"/>
    <property type="match status" value="1"/>
</dbReference>
<name>A0ABQ4SNQ9_9HYPH</name>
<proteinExistence type="predicted"/>
<evidence type="ECO:0000256" key="1">
    <source>
        <dbReference type="ARBA" id="ARBA00022679"/>
    </source>
</evidence>
<gene>
    <name evidence="2" type="primary">smtB_2</name>
    <name evidence="2" type="ORF">GMJLKIPL_5410</name>
</gene>
<sequence>MSDAAPPPPSGPLAGVRVLELGHFIAAPFCTRLLADLGAEVIKIEPPGGDPVRQWGRQVEGAGAPWWSMHGRNKRSMVMNLKHPRAVEIVLGLARGCDALVENYRPGQLARMGLTREKLEAARPGLIVAHISGYGQDGLYRDRAAFGVIGEAIGGLRYLTNHPPSVSDLPPVRVGVSIGDSIAGLYAAFGVAAALWARDRGGGDGRGRTLDVALTESVLSMMEGMLPEYGVFGSVRHPTGARIATAAPSSAYPTADGAWILIGGNSDPIFERLTRLMGRPDLAEDPRFRGNALRVRNVEELDRLIGAWTAGYAARDLDRMLAVADVPATIAYTAAEIAADPQFRGRGMVREVEDPAFGAVLHAGIVPHLPDDPGAIRWPGPRAGAHTDEILGGELGLSAEEIAALRAEGVVA</sequence>
<reference evidence="2" key="1">
    <citation type="journal article" date="2021" name="Front. Microbiol.">
        <title>Comprehensive Comparative Genomics and Phenotyping of Methylobacterium Species.</title>
        <authorList>
            <person name="Alessa O."/>
            <person name="Ogura Y."/>
            <person name="Fujitani Y."/>
            <person name="Takami H."/>
            <person name="Hayashi T."/>
            <person name="Sahin N."/>
            <person name="Tani A."/>
        </authorList>
    </citation>
    <scope>NUCLEOTIDE SEQUENCE</scope>
    <source>
        <strain evidence="2">DSM 17168</strain>
    </source>
</reference>
<dbReference type="EMBL" id="BPQQ01000077">
    <property type="protein sequence ID" value="GJE03455.1"/>
    <property type="molecule type" value="Genomic_DNA"/>
</dbReference>
<dbReference type="PANTHER" id="PTHR48207:SF3">
    <property type="entry name" value="SUCCINATE--HYDROXYMETHYLGLUTARATE COA-TRANSFERASE"/>
    <property type="match status" value="1"/>
</dbReference>